<organism evidence="1 2">
    <name type="scientific">Agromyces lapidis</name>
    <dbReference type="NCBI Taxonomy" id="279574"/>
    <lineage>
        <taxon>Bacteria</taxon>
        <taxon>Bacillati</taxon>
        <taxon>Actinomycetota</taxon>
        <taxon>Actinomycetes</taxon>
        <taxon>Micrococcales</taxon>
        <taxon>Microbacteriaceae</taxon>
        <taxon>Agromyces</taxon>
    </lineage>
</organism>
<reference evidence="1 2" key="1">
    <citation type="submission" date="2024-09" db="EMBL/GenBank/DDBJ databases">
        <authorList>
            <person name="Sun Q."/>
            <person name="Mori K."/>
        </authorList>
    </citation>
    <scope>NUCLEOTIDE SEQUENCE [LARGE SCALE GENOMIC DNA]</scope>
    <source>
        <strain evidence="1 2">JCM 14321</strain>
    </source>
</reference>
<dbReference type="Proteomes" id="UP001589667">
    <property type="component" value="Unassembled WGS sequence"/>
</dbReference>
<sequence length="65" mass="7144">MSEPLHRTLTLAMEPGGRYGLTIDGREFDHDRIDTEVSHGSLEESPACHILDHEDLGVMGAIRTG</sequence>
<accession>A0ABV5SUE1</accession>
<evidence type="ECO:0000313" key="1">
    <source>
        <dbReference type="EMBL" id="MFB9643954.1"/>
    </source>
</evidence>
<gene>
    <name evidence="1" type="ORF">ACFFQV_16810</name>
</gene>
<proteinExistence type="predicted"/>
<name>A0ABV5SUE1_9MICO</name>
<evidence type="ECO:0000313" key="2">
    <source>
        <dbReference type="Proteomes" id="UP001589667"/>
    </source>
</evidence>
<dbReference type="RefSeq" id="WP_157424439.1">
    <property type="nucleotide sequence ID" value="NZ_BAAANI010000005.1"/>
</dbReference>
<protein>
    <submittedName>
        <fullName evidence="1">Uncharacterized protein</fullName>
    </submittedName>
</protein>
<comment type="caution">
    <text evidence="1">The sequence shown here is derived from an EMBL/GenBank/DDBJ whole genome shotgun (WGS) entry which is preliminary data.</text>
</comment>
<dbReference type="EMBL" id="JBHMBL010000004">
    <property type="protein sequence ID" value="MFB9643954.1"/>
    <property type="molecule type" value="Genomic_DNA"/>
</dbReference>
<keyword evidence="2" id="KW-1185">Reference proteome</keyword>